<evidence type="ECO:0000259" key="8">
    <source>
        <dbReference type="PROSITE" id="PS51387"/>
    </source>
</evidence>
<evidence type="ECO:0000256" key="2">
    <source>
        <dbReference type="ARBA" id="ARBA00022630"/>
    </source>
</evidence>
<dbReference type="InterPro" id="IPR016164">
    <property type="entry name" value="FAD-linked_Oxase-like_C"/>
</dbReference>
<dbReference type="RefSeq" id="WP_012176029.1">
    <property type="nucleotide sequence ID" value="NC_009943.1"/>
</dbReference>
<evidence type="ECO:0000256" key="5">
    <source>
        <dbReference type="PIRSR" id="PIRSR625650-2"/>
    </source>
</evidence>
<feature type="binding site" evidence="5">
    <location>
        <position position="428"/>
    </location>
    <ligand>
        <name>substrate</name>
    </ligand>
</feature>
<dbReference type="InterPro" id="IPR016166">
    <property type="entry name" value="FAD-bd_PCMH"/>
</dbReference>
<feature type="domain" description="FAD-binding PCMH-type" evidence="8">
    <location>
        <begin position="118"/>
        <end position="304"/>
    </location>
</feature>
<keyword evidence="3 6" id="KW-0274">FAD</keyword>
<dbReference type="InterPro" id="IPR016169">
    <property type="entry name" value="FAD-bd_PCMH_sub2"/>
</dbReference>
<dbReference type="Proteomes" id="UP000008561">
    <property type="component" value="Chromosome"/>
</dbReference>
<reference evidence="9 10" key="1">
    <citation type="submission" date="2007-10" db="EMBL/GenBank/DDBJ databases">
        <title>Complete sequence of Desulfococcus oleovorans Hxd3.</title>
        <authorList>
            <consortium name="US DOE Joint Genome Institute"/>
            <person name="Copeland A."/>
            <person name="Lucas S."/>
            <person name="Lapidus A."/>
            <person name="Barry K."/>
            <person name="Glavina del Rio T."/>
            <person name="Dalin E."/>
            <person name="Tice H."/>
            <person name="Pitluck S."/>
            <person name="Kiss H."/>
            <person name="Brettin T."/>
            <person name="Bruce D."/>
            <person name="Detter J.C."/>
            <person name="Han C."/>
            <person name="Schmutz J."/>
            <person name="Larimer F."/>
            <person name="Land M."/>
            <person name="Hauser L."/>
            <person name="Kyrpides N."/>
            <person name="Kim E."/>
            <person name="Wawrik B."/>
            <person name="Richardson P."/>
        </authorList>
    </citation>
    <scope>NUCLEOTIDE SEQUENCE [LARGE SCALE GENOMIC DNA]</scope>
    <source>
        <strain evidence="10">DSM 6200 / JCM 39069 / Hxd3</strain>
    </source>
</reference>
<evidence type="ECO:0000256" key="7">
    <source>
        <dbReference type="PIRSR" id="PIRSR625650-4"/>
    </source>
</evidence>
<dbReference type="SUPFAM" id="SSF56176">
    <property type="entry name" value="FAD-binding/transporter-associated domain-like"/>
    <property type="match status" value="1"/>
</dbReference>
<dbReference type="GO" id="GO:0008609">
    <property type="term" value="F:alkylglycerone-phosphate synthase activity"/>
    <property type="evidence" value="ECO:0007669"/>
    <property type="project" value="InterPro"/>
</dbReference>
<dbReference type="InterPro" id="IPR025650">
    <property type="entry name" value="Alkyl-DHAP_Synthase"/>
</dbReference>
<dbReference type="InterPro" id="IPR004113">
    <property type="entry name" value="FAD-bd_oxidored_4_C"/>
</dbReference>
<protein>
    <submittedName>
        <fullName evidence="9">FAD linked oxidase domain protein</fullName>
    </submittedName>
</protein>
<evidence type="ECO:0000256" key="4">
    <source>
        <dbReference type="PIRSR" id="PIRSR625650-1"/>
    </source>
</evidence>
<dbReference type="Gene3D" id="3.30.465.10">
    <property type="match status" value="1"/>
</dbReference>
<gene>
    <name evidence="9" type="ordered locus">Dole_2614</name>
</gene>
<feature type="binding site" evidence="6">
    <location>
        <begin position="237"/>
        <end position="240"/>
    </location>
    <ligand>
        <name>FAD</name>
        <dbReference type="ChEBI" id="CHEBI:57692"/>
    </ligand>
</feature>
<dbReference type="EMBL" id="CP000859">
    <property type="protein sequence ID" value="ABW68417.1"/>
    <property type="molecule type" value="Genomic_DNA"/>
</dbReference>
<evidence type="ECO:0000256" key="3">
    <source>
        <dbReference type="ARBA" id="ARBA00022827"/>
    </source>
</evidence>
<accession>A8ZWT6</accession>
<feature type="site" description="Important for enzyme activity" evidence="7">
    <location>
        <position position="341"/>
    </location>
</feature>
<dbReference type="InterPro" id="IPR006094">
    <property type="entry name" value="Oxid_FAD_bind_N"/>
</dbReference>
<dbReference type="InterPro" id="IPR016171">
    <property type="entry name" value="Vanillyl_alc_oxidase_C-sub2"/>
</dbReference>
<proteinExistence type="inferred from homology"/>
<dbReference type="Gene3D" id="3.30.300.330">
    <property type="match status" value="1"/>
</dbReference>
<dbReference type="Gene3D" id="3.30.70.3450">
    <property type="match status" value="1"/>
</dbReference>
<evidence type="ECO:0000256" key="1">
    <source>
        <dbReference type="ARBA" id="ARBA00008000"/>
    </source>
</evidence>
<dbReference type="AlphaFoldDB" id="A8ZWT6"/>
<dbReference type="OrthoDB" id="9811557at2"/>
<comment type="similarity">
    <text evidence="1">Belongs to the FAD-binding oxidoreductase/transferase type 4 family.</text>
</comment>
<dbReference type="InterPro" id="IPR036318">
    <property type="entry name" value="FAD-bd_PCMH-like_sf"/>
</dbReference>
<dbReference type="eggNOG" id="COG0277">
    <property type="taxonomic scope" value="Bacteria"/>
</dbReference>
<dbReference type="PANTHER" id="PTHR46568:SF1">
    <property type="entry name" value="ALKYLDIHYDROXYACETONEPHOSPHATE SYNTHASE, PEROXISOMAL"/>
    <property type="match status" value="1"/>
</dbReference>
<dbReference type="SUPFAM" id="SSF55103">
    <property type="entry name" value="FAD-linked oxidases, C-terminal domain"/>
    <property type="match status" value="1"/>
</dbReference>
<dbReference type="STRING" id="96561.Dole_2614"/>
<keyword evidence="10" id="KW-1185">Reference proteome</keyword>
<evidence type="ECO:0000313" key="9">
    <source>
        <dbReference type="EMBL" id="ABW68417.1"/>
    </source>
</evidence>
<keyword evidence="2" id="KW-0285">Flavoprotein</keyword>
<feature type="active site" description="Proton donor/acceptor" evidence="4">
    <location>
        <position position="484"/>
    </location>
</feature>
<dbReference type="GO" id="GO:0071949">
    <property type="term" value="F:FAD binding"/>
    <property type="evidence" value="ECO:0007669"/>
    <property type="project" value="InterPro"/>
</dbReference>
<evidence type="ECO:0000256" key="6">
    <source>
        <dbReference type="PIRSR" id="PIRSR625650-3"/>
    </source>
</evidence>
<dbReference type="Gene3D" id="1.10.45.10">
    <property type="entry name" value="Vanillyl-alcohol Oxidase, Chain A, domain 4"/>
    <property type="match status" value="1"/>
</dbReference>
<dbReference type="PANTHER" id="PTHR46568">
    <property type="entry name" value="ALKYLDIHYDROXYACETONEPHOSPHATE SYNTHASE, PEROXISOMAL"/>
    <property type="match status" value="1"/>
</dbReference>
<dbReference type="GO" id="GO:0008610">
    <property type="term" value="P:lipid biosynthetic process"/>
    <property type="evidence" value="ECO:0007669"/>
    <property type="project" value="InterPro"/>
</dbReference>
<evidence type="ECO:0000313" key="10">
    <source>
        <dbReference type="Proteomes" id="UP000008561"/>
    </source>
</evidence>
<sequence>MSKQAEKTPEWISTPPKPGTYRSILKWGAPDGFKHPSAGFLKVIQQTLGLSDADLKRGPDTGDQPVKHDIPCRLSSDDMAALAAIVGEQNIATDDYSRVLHSSGKAMEDLIQLRTGRAEHVADCVVHPRDKKDVAAIVAYCHQKKVPARVYGGGSSVTLGLDGVGGGVTLVMGTHMNRVIEFNEANQTITVEAGIMGPAYEELLNNAPDRFGASHRYTGGHFPQSFEYSSVGGWVVTLGSGQLSSYYGDAYDLVVSQEYVTPVGSFKTLDYPGTATGPKVNDIMKGSEGCFGVLVGLTMKVFRYMPENTRRFSYMFPDWESAVKAARNISQGEFGMPSVLRISDVEETDVAMNMYGIAGTPADTFLRLRGMKPGRRCLMLGQADGEKGFAANVKKKVGRVCRACGGIYLTTYPASKWFASRFKDPYMREDLNDIGILIDTLETSVTWDNLHHVHQGVRKYIKDRVRAVCMTHSSHFYAQGTNLYFIFIMPMAGAEEFRTFQRGIIDAIVEHGGSLSHHHGVGRMMGPKMERHLGAEQMEVLRALKRHFDPHNIMNPGGTLGLDG</sequence>
<dbReference type="HOGENOM" id="CLU_017779_2_0_7"/>
<comment type="cofactor">
    <cofactor evidence="6">
        <name>FAD</name>
        <dbReference type="ChEBI" id="CHEBI:57692"/>
    </cofactor>
</comment>
<organism evidence="9 10">
    <name type="scientific">Desulfosudis oleivorans (strain DSM 6200 / JCM 39069 / Hxd3)</name>
    <name type="common">Desulfococcus oleovorans</name>
    <dbReference type="NCBI Taxonomy" id="96561"/>
    <lineage>
        <taxon>Bacteria</taxon>
        <taxon>Pseudomonadati</taxon>
        <taxon>Thermodesulfobacteriota</taxon>
        <taxon>Desulfobacteria</taxon>
        <taxon>Desulfobacterales</taxon>
        <taxon>Desulfosudaceae</taxon>
        <taxon>Desulfosudis</taxon>
    </lineage>
</organism>
<dbReference type="Pfam" id="PF02913">
    <property type="entry name" value="FAD-oxidase_C"/>
    <property type="match status" value="1"/>
</dbReference>
<dbReference type="PROSITE" id="PS51387">
    <property type="entry name" value="FAD_PCMH"/>
    <property type="match status" value="1"/>
</dbReference>
<name>A8ZWT6_DESOH</name>
<dbReference type="KEGG" id="dol:Dole_2614"/>
<dbReference type="Pfam" id="PF01565">
    <property type="entry name" value="FAD_binding_4"/>
    <property type="match status" value="1"/>
</dbReference>